<keyword evidence="6 8" id="KW-0443">Lipid metabolism</keyword>
<keyword evidence="13" id="KW-1185">Reference proteome</keyword>
<dbReference type="PANTHER" id="PTHR10728:SF33">
    <property type="entry name" value="LYSOPHOSPHOLIPASE 1-RELATED"/>
    <property type="match status" value="1"/>
</dbReference>
<dbReference type="InterPro" id="IPR002642">
    <property type="entry name" value="LysoPLipase_cat_dom"/>
</dbReference>
<sequence length="628" mass="69939">MAPKGSLTNGLLRENDYISTTEYDWIKSRQLKTKDSLISFLNNLNLSDFNNVDFEDYYNDMNQSSINVALAFSGGSYRAMLTGAGELSALDSRTTPYESNANDLRGLLDSSTYISGLSGGSLLLSSLIFQNWSSVDDIITSNEIWNLTTSPYESDISFWLNLIDEITPKKNAGFNISLIDIYGRILSKVMFTNIEPNNGIDLNWSDITKLNEFKNQDMPFPIVLVTGGVYNNLSDFKDNMIEFTPFEFGSWDPEIGSFLDLKYLGTSLIDGEPIDNSSCVNKFDNAGFLIGSSSDIIASYQDYLDQPSKLSELGLNIPSNYLTIFLNLISSNHDDITYSLIPNPFYETNLVELEYETELIEQETLKLVDGGYFEEAIPLDPFLVASREIDIIISFDNSGNTNDTWPDGTSLYNTMDRLKEIDQDSNFYELPSTTEEFIELKLNEKPTFFGCNGSKLITQQDDYSYMKPILIYYPNTNITYMSNVSGSQFTFTDEDRNDMIENGYNIAINDKDDDFPKCIGCAILKRSQERMGIDEVGDECSKCFKKYCYGYDVDDVDDISEEVPTGLYDVSSTTSSSGSTAGSTSTSGSTSATSTSVSSSGSKSSASLSFNPCLNVLLLSFISIIVFI</sequence>
<dbReference type="GO" id="GO:0005576">
    <property type="term" value="C:extracellular region"/>
    <property type="evidence" value="ECO:0007669"/>
    <property type="project" value="TreeGrafter"/>
</dbReference>
<evidence type="ECO:0000256" key="1">
    <source>
        <dbReference type="ARBA" id="ARBA00008780"/>
    </source>
</evidence>
<dbReference type="GO" id="GO:0005829">
    <property type="term" value="C:cytosol"/>
    <property type="evidence" value="ECO:0007669"/>
    <property type="project" value="TreeGrafter"/>
</dbReference>
<proteinExistence type="inferred from homology"/>
<organism evidence="12 13">
    <name type="scientific">[Candida] arabinofermentans NRRL YB-2248</name>
    <dbReference type="NCBI Taxonomy" id="983967"/>
    <lineage>
        <taxon>Eukaryota</taxon>
        <taxon>Fungi</taxon>
        <taxon>Dikarya</taxon>
        <taxon>Ascomycota</taxon>
        <taxon>Saccharomycotina</taxon>
        <taxon>Pichiomycetes</taxon>
        <taxon>Pichiales</taxon>
        <taxon>Pichiaceae</taxon>
        <taxon>Ogataea</taxon>
        <taxon>Ogataea/Candida clade</taxon>
    </lineage>
</organism>
<dbReference type="EC" id="3.1.1.5" evidence="2 9"/>
<feature type="compositionally biased region" description="Low complexity" evidence="10">
    <location>
        <begin position="571"/>
        <end position="596"/>
    </location>
</feature>
<reference evidence="13" key="1">
    <citation type="submission" date="2016-04" db="EMBL/GenBank/DDBJ databases">
        <title>Comparative genomics of biotechnologically important yeasts.</title>
        <authorList>
            <consortium name="DOE Joint Genome Institute"/>
            <person name="Riley R."/>
            <person name="Haridas S."/>
            <person name="Wolfe K.H."/>
            <person name="Lopes M.R."/>
            <person name="Hittinger C.T."/>
            <person name="Goker M."/>
            <person name="Salamov A."/>
            <person name="Wisecaver J."/>
            <person name="Long T.M."/>
            <person name="Aerts A.L."/>
            <person name="Barry K."/>
            <person name="Choi C."/>
            <person name="Clum A."/>
            <person name="Coughlan A.Y."/>
            <person name="Deshpande S."/>
            <person name="Douglass A.P."/>
            <person name="Hanson S.J."/>
            <person name="Klenk H.-P."/>
            <person name="Labutti K."/>
            <person name="Lapidus A."/>
            <person name="Lindquist E."/>
            <person name="Lipzen A."/>
            <person name="Meier-Kolthoff J.P."/>
            <person name="Ohm R.A."/>
            <person name="Otillar R.P."/>
            <person name="Pangilinan J."/>
            <person name="Peng Y."/>
            <person name="Rokas A."/>
            <person name="Rosa C.A."/>
            <person name="Scheuner C."/>
            <person name="Sibirny A.A."/>
            <person name="Slot J.C."/>
            <person name="Stielow J.B."/>
            <person name="Sun H."/>
            <person name="Kurtzman C.P."/>
            <person name="Blackwell M."/>
            <person name="Grigoriev I.V."/>
            <person name="Jeffries T.W."/>
        </authorList>
    </citation>
    <scope>NUCLEOTIDE SEQUENCE [LARGE SCALE GENOMIC DNA]</scope>
    <source>
        <strain evidence="13">NRRL YB-2248</strain>
    </source>
</reference>
<evidence type="ECO:0000256" key="3">
    <source>
        <dbReference type="ARBA" id="ARBA00022729"/>
    </source>
</evidence>
<evidence type="ECO:0000256" key="8">
    <source>
        <dbReference type="PROSITE-ProRule" id="PRU00555"/>
    </source>
</evidence>
<evidence type="ECO:0000259" key="11">
    <source>
        <dbReference type="PROSITE" id="PS51210"/>
    </source>
</evidence>
<dbReference type="Pfam" id="PF01735">
    <property type="entry name" value="PLA2_B"/>
    <property type="match status" value="1"/>
</dbReference>
<name>A0A1E4SZ28_9ASCO</name>
<dbReference type="SMART" id="SM00022">
    <property type="entry name" value="PLAc"/>
    <property type="match status" value="1"/>
</dbReference>
<dbReference type="GO" id="GO:0004623">
    <property type="term" value="F:phospholipase A2 activity"/>
    <property type="evidence" value="ECO:0007669"/>
    <property type="project" value="TreeGrafter"/>
</dbReference>
<dbReference type="GO" id="GO:0005783">
    <property type="term" value="C:endoplasmic reticulum"/>
    <property type="evidence" value="ECO:0007669"/>
    <property type="project" value="TreeGrafter"/>
</dbReference>
<evidence type="ECO:0000256" key="9">
    <source>
        <dbReference type="RuleBase" id="RU362103"/>
    </source>
</evidence>
<dbReference type="GO" id="GO:0004622">
    <property type="term" value="F:phosphatidylcholine lysophospholipase activity"/>
    <property type="evidence" value="ECO:0007669"/>
    <property type="project" value="UniProtKB-EC"/>
</dbReference>
<dbReference type="PANTHER" id="PTHR10728">
    <property type="entry name" value="CYTOSOLIC PHOSPHOLIPASE A2"/>
    <property type="match status" value="1"/>
</dbReference>
<gene>
    <name evidence="12" type="ORF">CANARDRAFT_222815</name>
</gene>
<keyword evidence="7" id="KW-0325">Glycoprotein</keyword>
<dbReference type="OrthoDB" id="4084751at2759"/>
<feature type="domain" description="PLA2c" evidence="11">
    <location>
        <begin position="4"/>
        <end position="554"/>
    </location>
</feature>
<evidence type="ECO:0000313" key="12">
    <source>
        <dbReference type="EMBL" id="ODV84712.1"/>
    </source>
</evidence>
<feature type="region of interest" description="Disordered" evidence="10">
    <location>
        <begin position="569"/>
        <end position="596"/>
    </location>
</feature>
<dbReference type="Gene3D" id="3.40.1090.10">
    <property type="entry name" value="Cytosolic phospholipase A2 catalytic domain"/>
    <property type="match status" value="1"/>
</dbReference>
<evidence type="ECO:0000256" key="5">
    <source>
        <dbReference type="ARBA" id="ARBA00022963"/>
    </source>
</evidence>
<evidence type="ECO:0000256" key="6">
    <source>
        <dbReference type="ARBA" id="ARBA00023098"/>
    </source>
</evidence>
<comment type="similarity">
    <text evidence="1 9">Belongs to the lysophospholipase family.</text>
</comment>
<comment type="catalytic activity">
    <reaction evidence="9">
        <text>a 1-acyl-sn-glycero-3-phosphocholine + H2O = sn-glycerol 3-phosphocholine + a fatty acid + H(+)</text>
        <dbReference type="Rhea" id="RHEA:15177"/>
        <dbReference type="ChEBI" id="CHEBI:15377"/>
        <dbReference type="ChEBI" id="CHEBI:15378"/>
        <dbReference type="ChEBI" id="CHEBI:16870"/>
        <dbReference type="ChEBI" id="CHEBI:28868"/>
        <dbReference type="ChEBI" id="CHEBI:58168"/>
        <dbReference type="EC" id="3.1.1.5"/>
    </reaction>
</comment>
<evidence type="ECO:0000256" key="4">
    <source>
        <dbReference type="ARBA" id="ARBA00022801"/>
    </source>
</evidence>
<dbReference type="PROSITE" id="PS51210">
    <property type="entry name" value="PLA2C"/>
    <property type="match status" value="1"/>
</dbReference>
<dbReference type="GO" id="GO:0046475">
    <property type="term" value="P:glycerophospholipid catabolic process"/>
    <property type="evidence" value="ECO:0007669"/>
    <property type="project" value="TreeGrafter"/>
</dbReference>
<dbReference type="EMBL" id="KV453855">
    <property type="protein sequence ID" value="ODV84712.1"/>
    <property type="molecule type" value="Genomic_DNA"/>
</dbReference>
<protein>
    <recommendedName>
        <fullName evidence="2 9">Lysophospholipase</fullName>
        <ecNumber evidence="2 9">3.1.1.5</ecNumber>
    </recommendedName>
</protein>
<evidence type="ECO:0000313" key="13">
    <source>
        <dbReference type="Proteomes" id="UP000094801"/>
    </source>
</evidence>
<evidence type="ECO:0000256" key="7">
    <source>
        <dbReference type="ARBA" id="ARBA00023180"/>
    </source>
</evidence>
<dbReference type="InterPro" id="IPR016035">
    <property type="entry name" value="Acyl_Trfase/lysoPLipase"/>
</dbReference>
<accession>A0A1E4SZ28</accession>
<keyword evidence="5 8" id="KW-0442">Lipid degradation</keyword>
<evidence type="ECO:0000256" key="2">
    <source>
        <dbReference type="ARBA" id="ARBA00013274"/>
    </source>
</evidence>
<keyword evidence="3" id="KW-0732">Signal</keyword>
<dbReference type="Proteomes" id="UP000094801">
    <property type="component" value="Unassembled WGS sequence"/>
</dbReference>
<dbReference type="STRING" id="983967.A0A1E4SZ28"/>
<keyword evidence="4 8" id="KW-0378">Hydrolase</keyword>
<dbReference type="GO" id="GO:0005886">
    <property type="term" value="C:plasma membrane"/>
    <property type="evidence" value="ECO:0007669"/>
    <property type="project" value="TreeGrafter"/>
</dbReference>
<dbReference type="AlphaFoldDB" id="A0A1E4SZ28"/>
<evidence type="ECO:0000256" key="10">
    <source>
        <dbReference type="SAM" id="MobiDB-lite"/>
    </source>
</evidence>
<dbReference type="SUPFAM" id="SSF52151">
    <property type="entry name" value="FabD/lysophospholipase-like"/>
    <property type="match status" value="1"/>
</dbReference>